<dbReference type="AlphaFoldDB" id="A0AAV5THH8"/>
<evidence type="ECO:0000313" key="2">
    <source>
        <dbReference type="Proteomes" id="UP001432027"/>
    </source>
</evidence>
<reference evidence="1" key="1">
    <citation type="submission" date="2023-10" db="EMBL/GenBank/DDBJ databases">
        <title>Genome assembly of Pristionchus species.</title>
        <authorList>
            <person name="Yoshida K."/>
            <person name="Sommer R.J."/>
        </authorList>
    </citation>
    <scope>NUCLEOTIDE SEQUENCE</scope>
    <source>
        <strain evidence="1">RS0144</strain>
    </source>
</reference>
<dbReference type="EMBL" id="BTSX01000004">
    <property type="protein sequence ID" value="GMS93712.1"/>
    <property type="molecule type" value="Genomic_DNA"/>
</dbReference>
<dbReference type="Proteomes" id="UP001432027">
    <property type="component" value="Unassembled WGS sequence"/>
</dbReference>
<proteinExistence type="predicted"/>
<keyword evidence="2" id="KW-1185">Reference proteome</keyword>
<name>A0AAV5THH8_9BILA</name>
<evidence type="ECO:0000313" key="1">
    <source>
        <dbReference type="EMBL" id="GMS93712.1"/>
    </source>
</evidence>
<sequence>GPRAINRANLFLAGRLVVVDGIQSRHLFRRITCEKERQTYGAGVGLITVHNSQRASSITPLTTLASSANFSIAPNVLVKFETCSGDLKRVQSA</sequence>
<organism evidence="1 2">
    <name type="scientific">Pristionchus entomophagus</name>
    <dbReference type="NCBI Taxonomy" id="358040"/>
    <lineage>
        <taxon>Eukaryota</taxon>
        <taxon>Metazoa</taxon>
        <taxon>Ecdysozoa</taxon>
        <taxon>Nematoda</taxon>
        <taxon>Chromadorea</taxon>
        <taxon>Rhabditida</taxon>
        <taxon>Rhabditina</taxon>
        <taxon>Diplogasteromorpha</taxon>
        <taxon>Diplogasteroidea</taxon>
        <taxon>Neodiplogasteridae</taxon>
        <taxon>Pristionchus</taxon>
    </lineage>
</organism>
<feature type="non-terminal residue" evidence="1">
    <location>
        <position position="1"/>
    </location>
</feature>
<gene>
    <name evidence="1" type="ORF">PENTCL1PPCAC_15887</name>
</gene>
<comment type="caution">
    <text evidence="1">The sequence shown here is derived from an EMBL/GenBank/DDBJ whole genome shotgun (WGS) entry which is preliminary data.</text>
</comment>
<accession>A0AAV5THH8</accession>
<protein>
    <submittedName>
        <fullName evidence="1">Uncharacterized protein</fullName>
    </submittedName>
</protein>